<feature type="domain" description="Tc3 transposase DNA binding" evidence="1">
    <location>
        <begin position="96"/>
        <end position="134"/>
    </location>
</feature>
<dbReference type="InterPro" id="IPR025898">
    <property type="entry name" value="Tc3_transposase_DNA-bd_dom"/>
</dbReference>
<evidence type="ECO:0000313" key="4">
    <source>
        <dbReference type="EMBL" id="KHJ97815.1"/>
    </source>
</evidence>
<dbReference type="Pfam" id="PF21517">
    <property type="entry name" value="HTH_Tnp_Tc3_2_like"/>
    <property type="match status" value="1"/>
</dbReference>
<dbReference type="InterPro" id="IPR049163">
    <property type="entry name" value="Pif1-like_2B_dom"/>
</dbReference>
<dbReference type="InterPro" id="IPR048703">
    <property type="entry name" value="Tnp_Tc3-like_HTH"/>
</dbReference>
<dbReference type="InterPro" id="IPR027417">
    <property type="entry name" value="P-loop_NTPase"/>
</dbReference>
<protein>
    <submittedName>
        <fullName evidence="4">Uncharacterized protein</fullName>
    </submittedName>
</protein>
<dbReference type="InterPro" id="IPR036388">
    <property type="entry name" value="WH-like_DNA-bd_sf"/>
</dbReference>
<dbReference type="PANTHER" id="PTHR10492:SF57">
    <property type="entry name" value="ATP-DEPENDENT DNA HELICASE"/>
    <property type="match status" value="1"/>
</dbReference>
<dbReference type="SUPFAM" id="SSF52540">
    <property type="entry name" value="P-loop containing nucleoside triphosphate hydrolases"/>
    <property type="match status" value="1"/>
</dbReference>
<evidence type="ECO:0000313" key="5">
    <source>
        <dbReference type="Proteomes" id="UP000053660"/>
    </source>
</evidence>
<sequence>MIILTPRNADSLRISNVILERMPGNEVTYTSLDSIVAENPSDMLDIPTEFLNKMIPSGFPPHKLRIKIGCIIMLLRNLDLKKGLCNGTKLMVVQTRDRILALHQAGHSIHFIASQLERSGHVVSNFLNDHGSYGQRTSPERPHVISKCEERQILREVSNTIISVGQNRANLNLAASRTTVCRVINASPNIQREAMRKAPRLTARHKALRLRFASENIERDWTKEYQNVLENQLLPFLEERRTEAFVFQQDNATIHVSNAAKSWLWRYNINTLDWPASVLFCYIASKDDTCLFRRTHSNAPAVRLGILNGASALGFQHLLNERTLNPKEIVLLGYSIGCFASVHLACSINEPPAGVILQAPPTSLLRVLLWKRACFEKPFKEHSCCADRFSIYEQICHVRVPVLVIHGEDDRTVPIIHGKAICERAVNRRMIKGY</sequence>
<dbReference type="OrthoDB" id="5829636at2759"/>
<dbReference type="Proteomes" id="UP000053660">
    <property type="component" value="Unassembled WGS sequence"/>
</dbReference>
<dbReference type="Pfam" id="PF11427">
    <property type="entry name" value="HTH_Tnp_Tc3_1"/>
    <property type="match status" value="1"/>
</dbReference>
<feature type="domain" description="Transposable element Tc3 transposase-like DNA-binding HTH" evidence="2">
    <location>
        <begin position="149"/>
        <end position="185"/>
    </location>
</feature>
<evidence type="ECO:0000259" key="2">
    <source>
        <dbReference type="Pfam" id="PF21517"/>
    </source>
</evidence>
<dbReference type="PANTHER" id="PTHR10492">
    <property type="match status" value="1"/>
</dbReference>
<dbReference type="Gene3D" id="1.10.10.10">
    <property type="entry name" value="Winged helix-like DNA-binding domain superfamily/Winged helix DNA-binding domain"/>
    <property type="match status" value="1"/>
</dbReference>
<keyword evidence="5" id="KW-1185">Reference proteome</keyword>
<dbReference type="Gene3D" id="1.10.10.60">
    <property type="entry name" value="Homeodomain-like"/>
    <property type="match status" value="1"/>
</dbReference>
<feature type="domain" description="DNA helicase Pif1-like 2B" evidence="3">
    <location>
        <begin position="49"/>
        <end position="94"/>
    </location>
</feature>
<dbReference type="Pfam" id="PF21530">
    <property type="entry name" value="Pif1_2B_dom"/>
    <property type="match status" value="1"/>
</dbReference>
<evidence type="ECO:0000259" key="3">
    <source>
        <dbReference type="Pfam" id="PF21530"/>
    </source>
</evidence>
<dbReference type="SUPFAM" id="SSF53474">
    <property type="entry name" value="alpha/beta-Hydrolases"/>
    <property type="match status" value="1"/>
</dbReference>
<reference evidence="4 5" key="1">
    <citation type="submission" date="2014-03" db="EMBL/GenBank/DDBJ databases">
        <title>Draft genome of the hookworm Oesophagostomum dentatum.</title>
        <authorList>
            <person name="Mitreva M."/>
        </authorList>
    </citation>
    <scope>NUCLEOTIDE SEQUENCE [LARGE SCALE GENOMIC DNA]</scope>
    <source>
        <strain evidence="4 5">OD-Hann</strain>
    </source>
</reference>
<dbReference type="Gene3D" id="3.30.420.10">
    <property type="entry name" value="Ribonuclease H-like superfamily/Ribonuclease H"/>
    <property type="match status" value="1"/>
</dbReference>
<gene>
    <name evidence="4" type="ORF">OESDEN_02204</name>
</gene>
<dbReference type="AlphaFoldDB" id="A0A0B1TQY5"/>
<evidence type="ECO:0000259" key="1">
    <source>
        <dbReference type="Pfam" id="PF11427"/>
    </source>
</evidence>
<dbReference type="GO" id="GO:0003677">
    <property type="term" value="F:DNA binding"/>
    <property type="evidence" value="ECO:0007669"/>
    <property type="project" value="InterPro"/>
</dbReference>
<name>A0A0B1TQY5_OESDE</name>
<dbReference type="InterPro" id="IPR029058">
    <property type="entry name" value="AB_hydrolase_fold"/>
</dbReference>
<dbReference type="Gene3D" id="3.40.50.1820">
    <property type="entry name" value="alpha/beta hydrolase"/>
    <property type="match status" value="1"/>
</dbReference>
<proteinExistence type="predicted"/>
<dbReference type="EMBL" id="KN549395">
    <property type="protein sequence ID" value="KHJ97815.1"/>
    <property type="molecule type" value="Genomic_DNA"/>
</dbReference>
<organism evidence="4 5">
    <name type="scientific">Oesophagostomum dentatum</name>
    <name type="common">Nodular worm</name>
    <dbReference type="NCBI Taxonomy" id="61180"/>
    <lineage>
        <taxon>Eukaryota</taxon>
        <taxon>Metazoa</taxon>
        <taxon>Ecdysozoa</taxon>
        <taxon>Nematoda</taxon>
        <taxon>Chromadorea</taxon>
        <taxon>Rhabditida</taxon>
        <taxon>Rhabditina</taxon>
        <taxon>Rhabditomorpha</taxon>
        <taxon>Strongyloidea</taxon>
        <taxon>Strongylidae</taxon>
        <taxon>Oesophagostomum</taxon>
    </lineage>
</organism>
<dbReference type="InterPro" id="IPR036397">
    <property type="entry name" value="RNaseH_sf"/>
</dbReference>
<accession>A0A0B1TQY5</accession>